<dbReference type="InterPro" id="IPR012354">
    <property type="entry name" value="Esterase_lipase"/>
</dbReference>
<dbReference type="InterPro" id="IPR022742">
    <property type="entry name" value="Hydrolase_4"/>
</dbReference>
<dbReference type="EMBL" id="JAGGKK010000023">
    <property type="protein sequence ID" value="MBP1950487.1"/>
    <property type="molecule type" value="Genomic_DNA"/>
</dbReference>
<dbReference type="Proteomes" id="UP001519328">
    <property type="component" value="Unassembled WGS sequence"/>
</dbReference>
<evidence type="ECO:0000313" key="3">
    <source>
        <dbReference type="Proteomes" id="UP001519328"/>
    </source>
</evidence>
<dbReference type="PANTHER" id="PTHR11614">
    <property type="entry name" value="PHOSPHOLIPASE-RELATED"/>
    <property type="match status" value="1"/>
</dbReference>
<dbReference type="Pfam" id="PF12146">
    <property type="entry name" value="Hydrolase_4"/>
    <property type="match status" value="1"/>
</dbReference>
<gene>
    <name evidence="2" type="ORF">J2Z82_003446</name>
</gene>
<proteinExistence type="predicted"/>
<dbReference type="InterPro" id="IPR051044">
    <property type="entry name" value="MAG_DAG_Lipase"/>
</dbReference>
<keyword evidence="3" id="KW-1185">Reference proteome</keyword>
<name>A0ABS4HHT7_9BACI</name>
<accession>A0ABS4HHT7</accession>
<dbReference type="Gene3D" id="3.40.50.1820">
    <property type="entry name" value="alpha/beta hydrolase"/>
    <property type="match status" value="1"/>
</dbReference>
<dbReference type="PIRSF" id="PIRSF017388">
    <property type="entry name" value="Esterase_lipase"/>
    <property type="match status" value="1"/>
</dbReference>
<comment type="caution">
    <text evidence="2">The sequence shown here is derived from an EMBL/GenBank/DDBJ whole genome shotgun (WGS) entry which is preliminary data.</text>
</comment>
<evidence type="ECO:0000259" key="1">
    <source>
        <dbReference type="Pfam" id="PF12146"/>
    </source>
</evidence>
<reference evidence="2 3" key="1">
    <citation type="submission" date="2021-03" db="EMBL/GenBank/DDBJ databases">
        <title>Genomic Encyclopedia of Type Strains, Phase IV (KMG-IV): sequencing the most valuable type-strain genomes for metagenomic binning, comparative biology and taxonomic classification.</title>
        <authorList>
            <person name="Goeker M."/>
        </authorList>
    </citation>
    <scope>NUCLEOTIDE SEQUENCE [LARGE SCALE GENOMIC DNA]</scope>
    <source>
        <strain evidence="2 3">DSM 21085</strain>
    </source>
</reference>
<dbReference type="InterPro" id="IPR029058">
    <property type="entry name" value="AB_hydrolase_fold"/>
</dbReference>
<feature type="domain" description="Serine aminopeptidase S33" evidence="1">
    <location>
        <begin position="21"/>
        <end position="232"/>
    </location>
</feature>
<protein>
    <submittedName>
        <fullName evidence="2">Carboxylesterase</fullName>
        <ecNumber evidence="2">3.1.1.1</ecNumber>
    </submittedName>
</protein>
<sequence>MAESIELMENAEEFYFPGNKTGVLVIHGFTGTTQSMRFLGETLAEEGFTVYGPSLKGHGTDPEDMETTSYRDWIRSVGDALEILNKTCDEIFITGLSMGGTLTLYVAENSSSIKGIMPINAAVHMPDLIKTYDSLRDTKTRFVDGIGSDIKQKGVEELAYAKTPVKSMKELIALSMIVRGNLSKVETPAMIFSSTVDHVVPPENSQEIYDSISSNDRELVKLENSYHVATLDNDKELIAEKCVEFVKGISKN</sequence>
<dbReference type="SUPFAM" id="SSF53474">
    <property type="entry name" value="alpha/beta-Hydrolases"/>
    <property type="match status" value="1"/>
</dbReference>
<dbReference type="EC" id="3.1.1.1" evidence="2"/>
<dbReference type="GO" id="GO:0106435">
    <property type="term" value="F:carboxylesterase activity"/>
    <property type="evidence" value="ECO:0007669"/>
    <property type="project" value="UniProtKB-EC"/>
</dbReference>
<evidence type="ECO:0000313" key="2">
    <source>
        <dbReference type="EMBL" id="MBP1950487.1"/>
    </source>
</evidence>
<keyword evidence="2" id="KW-0378">Hydrolase</keyword>
<organism evidence="2 3">
    <name type="scientific">Virgibacillus litoralis</name>
    <dbReference type="NCBI Taxonomy" id="578221"/>
    <lineage>
        <taxon>Bacteria</taxon>
        <taxon>Bacillati</taxon>
        <taxon>Bacillota</taxon>
        <taxon>Bacilli</taxon>
        <taxon>Bacillales</taxon>
        <taxon>Bacillaceae</taxon>
        <taxon>Virgibacillus</taxon>
    </lineage>
</organism>
<dbReference type="RefSeq" id="WP_209481963.1">
    <property type="nucleotide sequence ID" value="NZ_JAGGKK010000023.1"/>
</dbReference>